<protein>
    <submittedName>
        <fullName evidence="6">Aldehyde dehydrogenase</fullName>
    </submittedName>
</protein>
<evidence type="ECO:0000259" key="5">
    <source>
        <dbReference type="Pfam" id="PF00171"/>
    </source>
</evidence>
<dbReference type="InterPro" id="IPR029510">
    <property type="entry name" value="Ald_DH_CS_GLU"/>
</dbReference>
<evidence type="ECO:0000256" key="1">
    <source>
        <dbReference type="ARBA" id="ARBA00009986"/>
    </source>
</evidence>
<comment type="caution">
    <text evidence="6">The sequence shown here is derived from an EMBL/GenBank/DDBJ whole genome shotgun (WGS) entry which is preliminary data.</text>
</comment>
<dbReference type="SUPFAM" id="SSF53720">
    <property type="entry name" value="ALDH-like"/>
    <property type="match status" value="1"/>
</dbReference>
<dbReference type="InterPro" id="IPR015590">
    <property type="entry name" value="Aldehyde_DH_dom"/>
</dbReference>
<name>A0A179V4J8_9MYCO</name>
<feature type="domain" description="Aldehyde dehydrogenase" evidence="5">
    <location>
        <begin position="23"/>
        <end position="480"/>
    </location>
</feature>
<dbReference type="InterPro" id="IPR016163">
    <property type="entry name" value="Ald_DH_C"/>
</dbReference>
<dbReference type="EMBL" id="LQYE01000032">
    <property type="protein sequence ID" value="OAT66839.1"/>
    <property type="molecule type" value="Genomic_DNA"/>
</dbReference>
<accession>A0A179V4J8</accession>
<dbReference type="Proteomes" id="UP000186919">
    <property type="component" value="Unassembled WGS sequence"/>
</dbReference>
<comment type="similarity">
    <text evidence="1 4">Belongs to the aldehyde dehydrogenase family.</text>
</comment>
<dbReference type="PANTHER" id="PTHR42991">
    <property type="entry name" value="ALDEHYDE DEHYDROGENASE"/>
    <property type="match status" value="1"/>
</dbReference>
<dbReference type="Gene3D" id="3.40.309.10">
    <property type="entry name" value="Aldehyde Dehydrogenase, Chain A, domain 2"/>
    <property type="match status" value="1"/>
</dbReference>
<evidence type="ECO:0000256" key="4">
    <source>
        <dbReference type="RuleBase" id="RU003345"/>
    </source>
</evidence>
<evidence type="ECO:0000256" key="2">
    <source>
        <dbReference type="ARBA" id="ARBA00023002"/>
    </source>
</evidence>
<dbReference type="InterPro" id="IPR016162">
    <property type="entry name" value="Ald_DH_N"/>
</dbReference>
<dbReference type="AlphaFoldDB" id="A0A179V4J8"/>
<evidence type="ECO:0000313" key="7">
    <source>
        <dbReference type="Proteomes" id="UP000186919"/>
    </source>
</evidence>
<dbReference type="FunFam" id="3.40.605.10:FF:000007">
    <property type="entry name" value="NAD/NADP-dependent betaine aldehyde dehydrogenase"/>
    <property type="match status" value="1"/>
</dbReference>
<organism evidence="6 7">
    <name type="scientific">Mycobacteroides immunogenum</name>
    <dbReference type="NCBI Taxonomy" id="83262"/>
    <lineage>
        <taxon>Bacteria</taxon>
        <taxon>Bacillati</taxon>
        <taxon>Actinomycetota</taxon>
        <taxon>Actinomycetes</taxon>
        <taxon>Mycobacteriales</taxon>
        <taxon>Mycobacteriaceae</taxon>
        <taxon>Mycobacteroides</taxon>
    </lineage>
</organism>
<evidence type="ECO:0000313" key="6">
    <source>
        <dbReference type="EMBL" id="OAT66839.1"/>
    </source>
</evidence>
<dbReference type="InterPro" id="IPR051020">
    <property type="entry name" value="ALDH-related_metabolic_enz"/>
</dbReference>
<dbReference type="PROSITE" id="PS00687">
    <property type="entry name" value="ALDEHYDE_DEHYDR_GLU"/>
    <property type="match status" value="1"/>
</dbReference>
<feature type="active site" evidence="3">
    <location>
        <position position="259"/>
    </location>
</feature>
<dbReference type="InterPro" id="IPR016161">
    <property type="entry name" value="Ald_DH/histidinol_DH"/>
</dbReference>
<keyword evidence="2 4" id="KW-0560">Oxidoreductase</keyword>
<dbReference type="Pfam" id="PF00171">
    <property type="entry name" value="Aldedh"/>
    <property type="match status" value="1"/>
</dbReference>
<dbReference type="PANTHER" id="PTHR42991:SF1">
    <property type="entry name" value="ALDEHYDE DEHYDROGENASE"/>
    <property type="match status" value="1"/>
</dbReference>
<gene>
    <name evidence="6" type="ORF">AWB85_17375</name>
</gene>
<sequence>MSAPMHTLTQHQMSIAGMPRDSATGEVIEIRNKFDGNLIGTVPAGTVQDAQDALDAAPRGFSVWSRTPTFRRAAILQDAAAQIRTRRDELSAMLSAENGKTFSHALMEIDTTARIFDGFAEESKRLFGQTIPLDIQEGMQSDLMVTMREPLGVMVGIVPFNFPAELYAHKVGAALAAGNAMIVKAPEDDPIVTIMLTDILHRAGVPAAALQLVTGYGEIVGDHLSKSPDIAAVTFTGSTAVGAIIAANAGRNIVRVFLELSGNDAFIVCEDADLDAAVDHAIAGRTFANGQVCVATKRIMVVRSRYQEFLTLLGDRVRGLKVGDPSCDTTDVGPLITVKAACAVEQQIQEAVRQGARLVVGGTRRGAFIDPTLLEIDTTVGIATDTEIFGPVFALLAVDNVDEAIDIANSSQFGLNAAVFTHDLRRAIDAGRRIKAGIVSVNGGNTYRPDAAAFGGYRKSGLGREGIAYTLDEFTQVKSIVLRGVLTSE</sequence>
<dbReference type="RefSeq" id="WP_081272496.1">
    <property type="nucleotide sequence ID" value="NZ_LQYE01000032.1"/>
</dbReference>
<evidence type="ECO:0000256" key="3">
    <source>
        <dbReference type="PROSITE-ProRule" id="PRU10007"/>
    </source>
</evidence>
<proteinExistence type="inferred from homology"/>
<dbReference type="Gene3D" id="3.40.605.10">
    <property type="entry name" value="Aldehyde Dehydrogenase, Chain A, domain 1"/>
    <property type="match status" value="1"/>
</dbReference>
<reference evidence="6 7" key="1">
    <citation type="submission" date="2016-01" db="EMBL/GenBank/DDBJ databases">
        <title>Mycobacterium immunogenum strain CD11_6 genome sequencing and assembly.</title>
        <authorList>
            <person name="Kaur G."/>
            <person name="Nair G.R."/>
            <person name="Mayilraj S."/>
        </authorList>
    </citation>
    <scope>NUCLEOTIDE SEQUENCE [LARGE SCALE GENOMIC DNA]</scope>
    <source>
        <strain evidence="6 7">CD11-6</strain>
    </source>
</reference>
<dbReference type="GO" id="GO:0008911">
    <property type="term" value="F:lactaldehyde dehydrogenase (NAD+) activity"/>
    <property type="evidence" value="ECO:0007669"/>
    <property type="project" value="TreeGrafter"/>
</dbReference>